<keyword evidence="3" id="KW-1185">Reference proteome</keyword>
<protein>
    <submittedName>
        <fullName evidence="2">Uncharacterized protein</fullName>
    </submittedName>
</protein>
<evidence type="ECO:0000313" key="2">
    <source>
        <dbReference type="EMBL" id="CAI2362618.1"/>
    </source>
</evidence>
<feature type="region of interest" description="Disordered" evidence="1">
    <location>
        <begin position="124"/>
        <end position="143"/>
    </location>
</feature>
<accession>A0AAD1UCK0</accession>
<organism evidence="2 3">
    <name type="scientific">Euplotes crassus</name>
    <dbReference type="NCBI Taxonomy" id="5936"/>
    <lineage>
        <taxon>Eukaryota</taxon>
        <taxon>Sar</taxon>
        <taxon>Alveolata</taxon>
        <taxon>Ciliophora</taxon>
        <taxon>Intramacronucleata</taxon>
        <taxon>Spirotrichea</taxon>
        <taxon>Hypotrichia</taxon>
        <taxon>Euplotida</taxon>
        <taxon>Euplotidae</taxon>
        <taxon>Moneuplotes</taxon>
    </lineage>
</organism>
<reference evidence="2" key="1">
    <citation type="submission" date="2023-07" db="EMBL/GenBank/DDBJ databases">
        <authorList>
            <consortium name="AG Swart"/>
            <person name="Singh M."/>
            <person name="Singh A."/>
            <person name="Seah K."/>
            <person name="Emmerich C."/>
        </authorList>
    </citation>
    <scope>NUCLEOTIDE SEQUENCE</scope>
    <source>
        <strain evidence="2">DP1</strain>
    </source>
</reference>
<evidence type="ECO:0000256" key="1">
    <source>
        <dbReference type="SAM" id="MobiDB-lite"/>
    </source>
</evidence>
<name>A0AAD1UCK0_EUPCR</name>
<dbReference type="Proteomes" id="UP001295684">
    <property type="component" value="Unassembled WGS sequence"/>
</dbReference>
<sequence length="295" mass="33986">MGCCLGKPIEGSNQGPRAEPSLPKTRGEVTPLLLDQEQPTKYSRNALINLVNESSEYSESLYSSKKHEEGKQNSFRGSIDQIQSEHIKIMGNSSTTQKFKRIRGKINGKFPPLSDTQILKTTLSQSETSTPSLIPPNQPEPRPSLTRFTTPDFIRVHSLIVNHPEPTWEFILQKMNEERKESCLTDLKLSVKQQARQLQKKYEDHFRITVDSILCTLEVGWDHSWDEHMKEIHRQIRGKVNKHLLDKLDELLEGEKDVLGDIQRVVVKDIRRGKCEQELVELIKDIKDESEIFDY</sequence>
<dbReference type="EMBL" id="CAMPGE010003773">
    <property type="protein sequence ID" value="CAI2362618.1"/>
    <property type="molecule type" value="Genomic_DNA"/>
</dbReference>
<feature type="region of interest" description="Disordered" evidence="1">
    <location>
        <begin position="1"/>
        <end position="28"/>
    </location>
</feature>
<feature type="compositionally biased region" description="Pro residues" evidence="1">
    <location>
        <begin position="133"/>
        <end position="142"/>
    </location>
</feature>
<proteinExistence type="predicted"/>
<evidence type="ECO:0000313" key="3">
    <source>
        <dbReference type="Proteomes" id="UP001295684"/>
    </source>
</evidence>
<gene>
    <name evidence="2" type="ORF">ECRASSUSDP1_LOCUS3942</name>
</gene>
<comment type="caution">
    <text evidence="2">The sequence shown here is derived from an EMBL/GenBank/DDBJ whole genome shotgun (WGS) entry which is preliminary data.</text>
</comment>
<dbReference type="AlphaFoldDB" id="A0AAD1UCK0"/>